<protein>
    <submittedName>
        <fullName evidence="1">Uncharacterized protein</fullName>
    </submittedName>
</protein>
<reference evidence="1 2" key="1">
    <citation type="submission" date="2024-02" db="EMBL/GenBank/DDBJ databases">
        <title>De novo assembly and annotation of 12 fungi associated with fruit tree decline syndrome in Ontario, Canada.</title>
        <authorList>
            <person name="Sulman M."/>
            <person name="Ellouze W."/>
            <person name="Ilyukhin E."/>
        </authorList>
    </citation>
    <scope>NUCLEOTIDE SEQUENCE [LARGE SCALE GENOMIC DNA]</scope>
    <source>
        <strain evidence="1 2">M42-189</strain>
    </source>
</reference>
<dbReference type="PANTHER" id="PTHR47256">
    <property type="entry name" value="ZN(II)2CYS6 TRANSCRIPTION FACTOR (EUROFUNG)-RELATED"/>
    <property type="match status" value="1"/>
</dbReference>
<dbReference type="EMBL" id="JAKJXO020000018">
    <property type="protein sequence ID" value="KAL1593824.1"/>
    <property type="molecule type" value="Genomic_DNA"/>
</dbReference>
<keyword evidence="2" id="KW-1185">Reference proteome</keyword>
<proteinExistence type="predicted"/>
<dbReference type="InterPro" id="IPR053187">
    <property type="entry name" value="Notoamide_regulator"/>
</dbReference>
<accession>A0ABR3QNT8</accession>
<dbReference type="CDD" id="cd12148">
    <property type="entry name" value="fungal_TF_MHR"/>
    <property type="match status" value="1"/>
</dbReference>
<evidence type="ECO:0000313" key="2">
    <source>
        <dbReference type="Proteomes" id="UP001521785"/>
    </source>
</evidence>
<dbReference type="Proteomes" id="UP001521785">
    <property type="component" value="Unassembled WGS sequence"/>
</dbReference>
<gene>
    <name evidence="1" type="ORF">SLS60_010557</name>
</gene>
<evidence type="ECO:0000313" key="1">
    <source>
        <dbReference type="EMBL" id="KAL1593824.1"/>
    </source>
</evidence>
<organism evidence="1 2">
    <name type="scientific">Paraconiothyrium brasiliense</name>
    <dbReference type="NCBI Taxonomy" id="300254"/>
    <lineage>
        <taxon>Eukaryota</taxon>
        <taxon>Fungi</taxon>
        <taxon>Dikarya</taxon>
        <taxon>Ascomycota</taxon>
        <taxon>Pezizomycotina</taxon>
        <taxon>Dothideomycetes</taxon>
        <taxon>Pleosporomycetidae</taxon>
        <taxon>Pleosporales</taxon>
        <taxon>Massarineae</taxon>
        <taxon>Didymosphaeriaceae</taxon>
        <taxon>Paraconiothyrium</taxon>
    </lineage>
</organism>
<dbReference type="PANTHER" id="PTHR47256:SF1">
    <property type="entry name" value="ZN(II)2CYS6 TRANSCRIPTION FACTOR (EUROFUNG)"/>
    <property type="match status" value="1"/>
</dbReference>
<sequence length="302" mass="34560">MAETELATCFFKRLVGSLEALFQDECARSVVLLECTNMLIDPDDPTSDIPPKPEQVEILYLRLKLWFDHRRSSLCPTKHPTPENLLTACESLSKAKLLPLTFLRMQYYVSIIRLFQPFTHYESSNERIRSYRDQALLRTSAATKELRQLILLHDSLHGWAATITIILHPLVIAVFGSLDEIISQESPDFVWDTNEAYRGLLTCLRGLSVITTYNFYSQSLFRLVTQSCQSLAIPLPTEIMSVLDRFQSDEWTKTAASMVSSQYIADMRRTASGMENARMDTIISRWDALTIKEEPDVQKDHA</sequence>
<name>A0ABR3QNT8_9PLEO</name>
<comment type="caution">
    <text evidence="1">The sequence shown here is derived from an EMBL/GenBank/DDBJ whole genome shotgun (WGS) entry which is preliminary data.</text>
</comment>